<evidence type="ECO:0000313" key="1">
    <source>
        <dbReference type="EMBL" id="SDP51628.1"/>
    </source>
</evidence>
<dbReference type="EMBL" id="FNJC01000004">
    <property type="protein sequence ID" value="SDP51628.1"/>
    <property type="molecule type" value="Genomic_DNA"/>
</dbReference>
<proteinExistence type="predicted"/>
<comment type="caution">
    <text evidence="1">The sequence shown here is derived from an EMBL/GenBank/DDBJ whole genome shotgun (WGS) entry which is preliminary data.</text>
</comment>
<keyword evidence="2" id="KW-1185">Reference proteome</keyword>
<name>A0A1H0TDC7_9HYPH</name>
<reference evidence="1 2" key="1">
    <citation type="submission" date="2016-10" db="EMBL/GenBank/DDBJ databases">
        <authorList>
            <person name="Varghese N."/>
            <person name="Submissions S."/>
        </authorList>
    </citation>
    <scope>NUCLEOTIDE SEQUENCE [LARGE SCALE GENOMIC DNA]</scope>
    <source>
        <strain evidence="1 2">CGMCC 1.6497</strain>
    </source>
</reference>
<sequence length="48" mass="5223">MDNSEARQLKLKPTCAVTLMKKHDTSGILSDVHVNKASKSNLRRADGG</sequence>
<evidence type="ECO:0000313" key="2">
    <source>
        <dbReference type="Proteomes" id="UP000198795"/>
    </source>
</evidence>
<gene>
    <name evidence="1" type="ORF">SAMN04488061_3258</name>
</gene>
<organism evidence="1 2">
    <name type="scientific">Filomicrobium insigne</name>
    <dbReference type="NCBI Taxonomy" id="418854"/>
    <lineage>
        <taxon>Bacteria</taxon>
        <taxon>Pseudomonadati</taxon>
        <taxon>Pseudomonadota</taxon>
        <taxon>Alphaproteobacteria</taxon>
        <taxon>Hyphomicrobiales</taxon>
        <taxon>Hyphomicrobiaceae</taxon>
        <taxon>Filomicrobium</taxon>
    </lineage>
</organism>
<protein>
    <submittedName>
        <fullName evidence="1">Uncharacterized protein</fullName>
    </submittedName>
</protein>
<dbReference type="Proteomes" id="UP000198795">
    <property type="component" value="Unassembled WGS sequence"/>
</dbReference>
<accession>A0A1H0TDC7</accession>